<dbReference type="GO" id="GO:0080120">
    <property type="term" value="P:CAAX-box protein maturation"/>
    <property type="evidence" value="ECO:0007669"/>
    <property type="project" value="UniProtKB-ARBA"/>
</dbReference>
<feature type="transmembrane region" description="Helical" evidence="1">
    <location>
        <begin position="7"/>
        <end position="27"/>
    </location>
</feature>
<keyword evidence="1" id="KW-1133">Transmembrane helix</keyword>
<evidence type="ECO:0000313" key="3">
    <source>
        <dbReference type="EMBL" id="QNA42942.1"/>
    </source>
</evidence>
<reference evidence="4" key="1">
    <citation type="submission" date="2020-08" db="EMBL/GenBank/DDBJ databases">
        <title>Lacibacter sp. S13-6-6 genome sequencing.</title>
        <authorList>
            <person name="Jin L."/>
        </authorList>
    </citation>
    <scope>NUCLEOTIDE SEQUENCE [LARGE SCALE GENOMIC DNA]</scope>
    <source>
        <strain evidence="4">S13-6-6</strain>
    </source>
</reference>
<dbReference type="Proteomes" id="UP000515344">
    <property type="component" value="Chromosome"/>
</dbReference>
<keyword evidence="4" id="KW-1185">Reference proteome</keyword>
<dbReference type="GO" id="GO:0004175">
    <property type="term" value="F:endopeptidase activity"/>
    <property type="evidence" value="ECO:0007669"/>
    <property type="project" value="UniProtKB-ARBA"/>
</dbReference>
<proteinExistence type="predicted"/>
<evidence type="ECO:0000256" key="1">
    <source>
        <dbReference type="SAM" id="Phobius"/>
    </source>
</evidence>
<keyword evidence="1" id="KW-0812">Transmembrane</keyword>
<feature type="transmembrane region" description="Helical" evidence="1">
    <location>
        <begin position="171"/>
        <end position="191"/>
    </location>
</feature>
<keyword evidence="3" id="KW-0378">Hydrolase</keyword>
<dbReference type="AlphaFoldDB" id="A0A7G5XBT9"/>
<feature type="transmembrane region" description="Helical" evidence="1">
    <location>
        <begin position="39"/>
        <end position="56"/>
    </location>
</feature>
<name>A0A7G5XBT9_9BACT</name>
<dbReference type="RefSeq" id="WP_182801208.1">
    <property type="nucleotide sequence ID" value="NZ_CP060007.1"/>
</dbReference>
<dbReference type="InterPro" id="IPR042150">
    <property type="entry name" value="MmRce1-like"/>
</dbReference>
<dbReference type="InterPro" id="IPR003675">
    <property type="entry name" value="Rce1/LyrA-like_dom"/>
</dbReference>
<evidence type="ECO:0000313" key="4">
    <source>
        <dbReference type="Proteomes" id="UP000515344"/>
    </source>
</evidence>
<dbReference type="PANTHER" id="PTHR35797:SF1">
    <property type="entry name" value="PROTEASE"/>
    <property type="match status" value="1"/>
</dbReference>
<feature type="domain" description="CAAX prenyl protease 2/Lysostaphin resistance protein A-like" evidence="2">
    <location>
        <begin position="143"/>
        <end position="243"/>
    </location>
</feature>
<gene>
    <name evidence="3" type="ORF">H4075_12665</name>
</gene>
<keyword evidence="3" id="KW-0482">Metalloprotease</keyword>
<feature type="transmembrane region" description="Helical" evidence="1">
    <location>
        <begin position="263"/>
        <end position="281"/>
    </location>
</feature>
<feature type="transmembrane region" description="Helical" evidence="1">
    <location>
        <begin position="203"/>
        <end position="224"/>
    </location>
</feature>
<organism evidence="3 4">
    <name type="scientific">Lacibacter sediminis</name>
    <dbReference type="NCBI Taxonomy" id="2760713"/>
    <lineage>
        <taxon>Bacteria</taxon>
        <taxon>Pseudomonadati</taxon>
        <taxon>Bacteroidota</taxon>
        <taxon>Chitinophagia</taxon>
        <taxon>Chitinophagales</taxon>
        <taxon>Chitinophagaceae</taxon>
        <taxon>Lacibacter</taxon>
    </lineage>
</organism>
<keyword evidence="3" id="KW-0645">Protease</keyword>
<evidence type="ECO:0000259" key="2">
    <source>
        <dbReference type="Pfam" id="PF02517"/>
    </source>
</evidence>
<dbReference type="EMBL" id="CP060007">
    <property type="protein sequence ID" value="QNA42942.1"/>
    <property type="molecule type" value="Genomic_DNA"/>
</dbReference>
<dbReference type="GO" id="GO:0008237">
    <property type="term" value="F:metallopeptidase activity"/>
    <property type="evidence" value="ECO:0007669"/>
    <property type="project" value="UniProtKB-KW"/>
</dbReference>
<dbReference type="PANTHER" id="PTHR35797">
    <property type="entry name" value="PROTEASE-RELATED"/>
    <property type="match status" value="1"/>
</dbReference>
<dbReference type="Pfam" id="PF02517">
    <property type="entry name" value="Rce1-like"/>
    <property type="match status" value="1"/>
</dbReference>
<keyword evidence="1" id="KW-0472">Membrane</keyword>
<protein>
    <submittedName>
        <fullName evidence="3">CPBP family intramembrane metalloprotease</fullName>
    </submittedName>
</protein>
<feature type="transmembrane region" description="Helical" evidence="1">
    <location>
        <begin position="76"/>
        <end position="94"/>
    </location>
</feature>
<feature type="transmembrane region" description="Helical" evidence="1">
    <location>
        <begin position="106"/>
        <end position="123"/>
    </location>
</feature>
<feature type="transmembrane region" description="Helical" evidence="1">
    <location>
        <begin position="130"/>
        <end position="151"/>
    </location>
</feature>
<dbReference type="KEGG" id="lacs:H4075_12665"/>
<sequence length="294" mass="32908">MATTKQLYTYIALLLIVSWTIQILAIISTGSVNSDPARIWLAGTMLTPLVVTIYFLNRNKNLKQKLFWKPNSKIFITSFFAVFIPIIIAFAVLITIQNLNYGQSEWFSFSGSGVTIMGGPFLFGRGNQSWFVFSSNIFITGAVFAMLNAFIATGEEFAWRGLLQPLLTDRFGLFKGITILGFIWSMWHLPMLLNGYNYPDNPIVGSFILFPIRLIATSYFYAWLTLKSNSFIPASIAHGALNGIQTAIVENIKLNTSQIYENVITILMTVIIGLLFLGLTYRSTRKDLTANTGT</sequence>
<accession>A0A7G5XBT9</accession>